<organism evidence="6">
    <name type="scientific">candidate division WOR-3 bacterium</name>
    <dbReference type="NCBI Taxonomy" id="2052148"/>
    <lineage>
        <taxon>Bacteria</taxon>
        <taxon>Bacteria division WOR-3</taxon>
    </lineage>
</organism>
<dbReference type="SUPFAM" id="SSF52540">
    <property type="entry name" value="P-loop containing nucleoside triphosphate hydrolases"/>
    <property type="match status" value="1"/>
</dbReference>
<dbReference type="InterPro" id="IPR003593">
    <property type="entry name" value="AAA+_ATPase"/>
</dbReference>
<keyword evidence="4" id="KW-0175">Coiled coil</keyword>
<feature type="coiled-coil region" evidence="4">
    <location>
        <begin position="24"/>
        <end position="71"/>
    </location>
</feature>
<evidence type="ECO:0000256" key="1">
    <source>
        <dbReference type="ARBA" id="ARBA00006914"/>
    </source>
</evidence>
<evidence type="ECO:0000313" key="6">
    <source>
        <dbReference type="EMBL" id="HGE99736.1"/>
    </source>
</evidence>
<proteinExistence type="inferred from homology"/>
<evidence type="ECO:0000256" key="3">
    <source>
        <dbReference type="ARBA" id="ARBA00022840"/>
    </source>
</evidence>
<reference evidence="6" key="1">
    <citation type="journal article" date="2020" name="mSystems">
        <title>Genome- and Community-Level Interaction Insights into Carbon Utilization and Element Cycling Functions of Hydrothermarchaeota in Hydrothermal Sediment.</title>
        <authorList>
            <person name="Zhou Z."/>
            <person name="Liu Y."/>
            <person name="Xu W."/>
            <person name="Pan J."/>
            <person name="Luo Z.H."/>
            <person name="Li M."/>
        </authorList>
    </citation>
    <scope>NUCLEOTIDE SEQUENCE [LARGE SCALE GENOMIC DNA]</scope>
    <source>
        <strain evidence="6">SpSt-906</strain>
    </source>
</reference>
<comment type="similarity">
    <text evidence="1">Belongs to the AAA ATPase family.</text>
</comment>
<evidence type="ECO:0000256" key="2">
    <source>
        <dbReference type="ARBA" id="ARBA00022741"/>
    </source>
</evidence>
<sequence length="471" mass="54264">MKNNQLKEQYLDLSSKLFRLLTIRKKYQSKIEELELTSEDGKERESLIRKVADLNRRIKLIEKRLSEINQKSERAGIKIPFEDLAKGYALSKEEKYLLMAIFFSVTDPYSGKTTGFELLRLFWHKPDEIVEGCRFLQRLIKEELIEPSDRFLLHNPTILTVEYFLTPKAMQIITEGKALLLTETGDGASEKGFGKEESLWNDNLLTIREPIATLDQIVLDERKRNLIERVCFQMEKGAELMKRWGFDKTILSGKGAVLLFFGPPGTGKTMTAEAIAKRLGKKIGIVRYEQVYNKWVGDSEKRIVQAFKVAKKENCLLLFDEADALFGQRLNETTSTDRMHNLMTNLLMQELERFEGICILTTNREVAMDSAFARRILLKLEFPIPNPEERAKIWRKLIPQEAPLAEDVNFKELGESFELTGGEIKNAILNAVQELIYRGEDKITQAILITFAERELLSAKRERKTKIGFAN</sequence>
<dbReference type="InterPro" id="IPR027417">
    <property type="entry name" value="P-loop_NTPase"/>
</dbReference>
<name>A0A7C3YTH4_UNCW3</name>
<evidence type="ECO:0000256" key="4">
    <source>
        <dbReference type="SAM" id="Coils"/>
    </source>
</evidence>
<dbReference type="CDD" id="cd19481">
    <property type="entry name" value="RecA-like_protease"/>
    <property type="match status" value="1"/>
</dbReference>
<dbReference type="SMART" id="SM00382">
    <property type="entry name" value="AAA"/>
    <property type="match status" value="1"/>
</dbReference>
<comment type="caution">
    <text evidence="6">The sequence shown here is derived from an EMBL/GenBank/DDBJ whole genome shotgun (WGS) entry which is preliminary data.</text>
</comment>
<evidence type="ECO:0000259" key="5">
    <source>
        <dbReference type="SMART" id="SM00382"/>
    </source>
</evidence>
<dbReference type="EMBL" id="DTMQ01000041">
    <property type="protein sequence ID" value="HGE99736.1"/>
    <property type="molecule type" value="Genomic_DNA"/>
</dbReference>
<dbReference type="GO" id="GO:0005524">
    <property type="term" value="F:ATP binding"/>
    <property type="evidence" value="ECO:0007669"/>
    <property type="project" value="UniProtKB-KW"/>
</dbReference>
<dbReference type="Pfam" id="PF00004">
    <property type="entry name" value="AAA"/>
    <property type="match status" value="1"/>
</dbReference>
<dbReference type="PANTHER" id="PTHR23073">
    <property type="entry name" value="26S PROTEASOME REGULATORY SUBUNIT"/>
    <property type="match status" value="1"/>
</dbReference>
<dbReference type="InterPro" id="IPR003959">
    <property type="entry name" value="ATPase_AAA_core"/>
</dbReference>
<dbReference type="InterPro" id="IPR050221">
    <property type="entry name" value="26S_Proteasome_ATPase"/>
</dbReference>
<dbReference type="GO" id="GO:0016887">
    <property type="term" value="F:ATP hydrolysis activity"/>
    <property type="evidence" value="ECO:0007669"/>
    <property type="project" value="InterPro"/>
</dbReference>
<gene>
    <name evidence="6" type="ORF">ENX07_06705</name>
</gene>
<protein>
    <submittedName>
        <fullName evidence="6">ATP-binding protein</fullName>
    </submittedName>
</protein>
<keyword evidence="2" id="KW-0547">Nucleotide-binding</keyword>
<accession>A0A7C3YTH4</accession>
<keyword evidence="3 6" id="KW-0067">ATP-binding</keyword>
<dbReference type="AlphaFoldDB" id="A0A7C3YTH4"/>
<feature type="domain" description="AAA+ ATPase" evidence="5">
    <location>
        <begin position="254"/>
        <end position="382"/>
    </location>
</feature>
<dbReference type="Gene3D" id="3.40.50.300">
    <property type="entry name" value="P-loop containing nucleotide triphosphate hydrolases"/>
    <property type="match status" value="1"/>
</dbReference>